<feature type="region of interest" description="Disordered" evidence="1">
    <location>
        <begin position="32"/>
        <end position="97"/>
    </location>
</feature>
<feature type="region of interest" description="Disordered" evidence="1">
    <location>
        <begin position="152"/>
        <end position="185"/>
    </location>
</feature>
<dbReference type="InterPro" id="IPR006869">
    <property type="entry name" value="DUF547"/>
</dbReference>
<dbReference type="PANTHER" id="PTHR23054">
    <property type="entry name" value="TERNARY COMPLEX FACTOR MIP1, LEUCINE-ZIPPER-RELATED"/>
    <property type="match status" value="1"/>
</dbReference>
<organism evidence="3 4">
    <name type="scientific">Genlisea aurea</name>
    <dbReference type="NCBI Taxonomy" id="192259"/>
    <lineage>
        <taxon>Eukaryota</taxon>
        <taxon>Viridiplantae</taxon>
        <taxon>Streptophyta</taxon>
        <taxon>Embryophyta</taxon>
        <taxon>Tracheophyta</taxon>
        <taxon>Spermatophyta</taxon>
        <taxon>Magnoliopsida</taxon>
        <taxon>eudicotyledons</taxon>
        <taxon>Gunneridae</taxon>
        <taxon>Pentapetalae</taxon>
        <taxon>asterids</taxon>
        <taxon>lamiids</taxon>
        <taxon>Lamiales</taxon>
        <taxon>Lentibulariaceae</taxon>
        <taxon>Genlisea</taxon>
    </lineage>
</organism>
<name>S8CJ98_9LAMI</name>
<gene>
    <name evidence="3" type="ORF">M569_07971</name>
</gene>
<dbReference type="OrthoDB" id="418495at2759"/>
<dbReference type="EMBL" id="AUSU01003472">
    <property type="protein sequence ID" value="EPS66805.1"/>
    <property type="molecule type" value="Genomic_DNA"/>
</dbReference>
<evidence type="ECO:0000259" key="2">
    <source>
        <dbReference type="Pfam" id="PF04784"/>
    </source>
</evidence>
<protein>
    <recommendedName>
        <fullName evidence="2">DUF547 domain-containing protein</fullName>
    </recommendedName>
</protein>
<keyword evidence="4" id="KW-1185">Reference proteome</keyword>
<evidence type="ECO:0000313" key="3">
    <source>
        <dbReference type="EMBL" id="EPS66805.1"/>
    </source>
</evidence>
<feature type="domain" description="DUF547" evidence="2">
    <location>
        <begin position="229"/>
        <end position="256"/>
    </location>
</feature>
<reference evidence="3 4" key="1">
    <citation type="journal article" date="2013" name="BMC Genomics">
        <title>The miniature genome of a carnivorous plant Genlisea aurea contains a low number of genes and short non-coding sequences.</title>
        <authorList>
            <person name="Leushkin E.V."/>
            <person name="Sutormin R.A."/>
            <person name="Nabieva E.R."/>
            <person name="Penin A.A."/>
            <person name="Kondrashov A.S."/>
            <person name="Logacheva M.D."/>
        </authorList>
    </citation>
    <scope>NUCLEOTIDE SEQUENCE [LARGE SCALE GENOMIC DNA]</scope>
</reference>
<dbReference type="PANTHER" id="PTHR23054:SF15">
    <property type="entry name" value="OS08G0515700 PROTEIN"/>
    <property type="match status" value="1"/>
</dbReference>
<dbReference type="Proteomes" id="UP000015453">
    <property type="component" value="Unassembled WGS sequence"/>
</dbReference>
<dbReference type="Pfam" id="PF04784">
    <property type="entry name" value="DUF547"/>
    <property type="match status" value="1"/>
</dbReference>
<evidence type="ECO:0000256" key="1">
    <source>
        <dbReference type="SAM" id="MobiDB-lite"/>
    </source>
</evidence>
<feature type="compositionally biased region" description="Basic and acidic residues" evidence="1">
    <location>
        <begin position="50"/>
        <end position="62"/>
    </location>
</feature>
<sequence length="260" mass="29002">MKEIAVLEDEIVHLERYLLSLYRTAFLQHVSSSTPGRDQSLVNGISPRLSTDRSFDRGKSEISENEYSAPRPPCDDVAASDKESSPAVSSSSRRDKEKKSIYARHMSLAHHLGNSRVENALVFPDKLSEEIMRCIASIYCKLATPVAKTHNGYSTSSNSSHCSSGTFSPKNSWSPQCADEGGRRGRGGPYSSMLEVLKISLDKESYNYAAKMLQKFRSLVKSLEMVDPTKMSREEKLAFWINIHNALVMHVCVAHKNSKP</sequence>
<comment type="caution">
    <text evidence="3">The sequence shown here is derived from an EMBL/GenBank/DDBJ whole genome shotgun (WGS) entry which is preliminary data.</text>
</comment>
<dbReference type="AlphaFoldDB" id="S8CJ98"/>
<accession>S8CJ98</accession>
<feature type="compositionally biased region" description="Low complexity" evidence="1">
    <location>
        <begin position="152"/>
        <end position="168"/>
    </location>
</feature>
<proteinExistence type="predicted"/>
<feature type="compositionally biased region" description="Polar residues" evidence="1">
    <location>
        <begin position="32"/>
        <end position="43"/>
    </location>
</feature>
<evidence type="ECO:0000313" key="4">
    <source>
        <dbReference type="Proteomes" id="UP000015453"/>
    </source>
</evidence>